<evidence type="ECO:0000256" key="5">
    <source>
        <dbReference type="ARBA" id="ARBA00020267"/>
    </source>
</evidence>
<dbReference type="Proteomes" id="UP000799421">
    <property type="component" value="Unassembled WGS sequence"/>
</dbReference>
<evidence type="ECO:0000256" key="10">
    <source>
        <dbReference type="PROSITE-ProRule" id="PRU00221"/>
    </source>
</evidence>
<keyword evidence="9" id="KW-0539">Nucleus</keyword>
<evidence type="ECO:0000256" key="2">
    <source>
        <dbReference type="ARBA" id="ARBA00004496"/>
    </source>
</evidence>
<sequence length="749" mass="81446">MQPIFISAGGNTHPSSASWRENLLAFGSGTNIALWNPSLHRGVYALLKGHTKAVNAVELSTIPSKGWITLFSGGADGEIRVWSQKPTEPTSEGARWECTHTLNRTASINALRALPAAGVLVTGSADRRVGVYGLDDYELIQDILLTPKYIPLAVAATVLGNGVVVLAVAGTGTLIQIFTRWGEGGFELKASLKGHEGWIRGLDFYTNGNETLLASGSQDKFIRLWRFKYGERVDGLENKAYELGDGYEVALEALLVGHEDWVYTVKWMDGASEPTLLSASADNSLAVWQADSASGVWVSKTRLGEISVQKGSTTATGSTGGFAIGLWMPDGGSVVSLGRTGSWRKWDFDEESKRWMQAVGVSGHVKEVQDLAWATDGSYLLTTSFDQTTRLFAEWERTSSWHEFARPQIHGYDLICIDALKGHRFVSGAEEKLLRVFNEPRSINALLGRLCGSEAKKELPDAASVPVLGLSNKTVAAEDENGVDPFTETQKVIAELDHPPLEDHLARFTLWPEQEKLYGHGYQISAVAASHDGSLVATACGASTSEHAVVRIYETTGWTEVKPPLAAHSLTITSLAFSQDDQHLLSVGRDRQWAVFKRESPTEYKLLTRNLKGHSRMILDCSWAPKSLGNAFVTAGRNKEVNFWRLDGDKCEMASSLPTPAPVSAIAFRQETDTNGEAFVALGMDTGDVQLVAVDGRLEVKAQISFAASECPSAAITGLRWRPGTSHLAVASDDHSLRIYDTDAANHWS</sequence>
<accession>A0A6A7BXC3</accession>
<dbReference type="OrthoDB" id="27911at2759"/>
<evidence type="ECO:0000256" key="7">
    <source>
        <dbReference type="ARBA" id="ARBA00022574"/>
    </source>
</evidence>
<evidence type="ECO:0000256" key="4">
    <source>
        <dbReference type="ARBA" id="ARBA00005881"/>
    </source>
</evidence>
<evidence type="ECO:0000313" key="12">
    <source>
        <dbReference type="Proteomes" id="UP000799421"/>
    </source>
</evidence>
<organism evidence="11 12">
    <name type="scientific">Piedraia hortae CBS 480.64</name>
    <dbReference type="NCBI Taxonomy" id="1314780"/>
    <lineage>
        <taxon>Eukaryota</taxon>
        <taxon>Fungi</taxon>
        <taxon>Dikarya</taxon>
        <taxon>Ascomycota</taxon>
        <taxon>Pezizomycotina</taxon>
        <taxon>Dothideomycetes</taxon>
        <taxon>Dothideomycetidae</taxon>
        <taxon>Capnodiales</taxon>
        <taxon>Piedraiaceae</taxon>
        <taxon>Piedraia</taxon>
    </lineage>
</organism>
<dbReference type="SUPFAM" id="SSF63829">
    <property type="entry name" value="Calcium-dependent phosphotriesterase"/>
    <property type="match status" value="1"/>
</dbReference>
<dbReference type="EMBL" id="MU005986">
    <property type="protein sequence ID" value="KAF2860016.1"/>
    <property type="molecule type" value="Genomic_DNA"/>
</dbReference>
<dbReference type="InterPro" id="IPR011047">
    <property type="entry name" value="Quinoprotein_ADH-like_sf"/>
</dbReference>
<dbReference type="GO" id="GO:0002098">
    <property type="term" value="P:tRNA wobble uridine modification"/>
    <property type="evidence" value="ECO:0007669"/>
    <property type="project" value="InterPro"/>
</dbReference>
<dbReference type="PROSITE" id="PS50082">
    <property type="entry name" value="WD_REPEATS_2"/>
    <property type="match status" value="5"/>
</dbReference>
<reference evidence="11" key="1">
    <citation type="journal article" date="2020" name="Stud. Mycol.">
        <title>101 Dothideomycetes genomes: a test case for predicting lifestyles and emergence of pathogens.</title>
        <authorList>
            <person name="Haridas S."/>
            <person name="Albert R."/>
            <person name="Binder M."/>
            <person name="Bloem J."/>
            <person name="Labutti K."/>
            <person name="Salamov A."/>
            <person name="Andreopoulos B."/>
            <person name="Baker S."/>
            <person name="Barry K."/>
            <person name="Bills G."/>
            <person name="Bluhm B."/>
            <person name="Cannon C."/>
            <person name="Castanera R."/>
            <person name="Culley D."/>
            <person name="Daum C."/>
            <person name="Ezra D."/>
            <person name="Gonzalez J."/>
            <person name="Henrissat B."/>
            <person name="Kuo A."/>
            <person name="Liang C."/>
            <person name="Lipzen A."/>
            <person name="Lutzoni F."/>
            <person name="Magnuson J."/>
            <person name="Mondo S."/>
            <person name="Nolan M."/>
            <person name="Ohm R."/>
            <person name="Pangilinan J."/>
            <person name="Park H.-J."/>
            <person name="Ramirez L."/>
            <person name="Alfaro M."/>
            <person name="Sun H."/>
            <person name="Tritt A."/>
            <person name="Yoshinaga Y."/>
            <person name="Zwiers L.-H."/>
            <person name="Turgeon B."/>
            <person name="Goodwin S."/>
            <person name="Spatafora J."/>
            <person name="Crous P."/>
            <person name="Grigoriev I."/>
        </authorList>
    </citation>
    <scope>NUCLEOTIDE SEQUENCE</scope>
    <source>
        <strain evidence="11">CBS 480.64</strain>
    </source>
</reference>
<keyword evidence="8" id="KW-0677">Repeat</keyword>
<proteinExistence type="inferred from homology"/>
<feature type="repeat" description="WD" evidence="10">
    <location>
        <begin position="361"/>
        <end position="392"/>
    </location>
</feature>
<comment type="similarity">
    <text evidence="4">Belongs to the WD repeat ELP2 family.</text>
</comment>
<dbReference type="InterPro" id="IPR015943">
    <property type="entry name" value="WD40/YVTN_repeat-like_dom_sf"/>
</dbReference>
<dbReference type="UniPathway" id="UPA00988"/>
<feature type="repeat" description="WD" evidence="10">
    <location>
        <begin position="192"/>
        <end position="235"/>
    </location>
</feature>
<dbReference type="InterPro" id="IPR001680">
    <property type="entry name" value="WD40_rpt"/>
</dbReference>
<gene>
    <name evidence="11" type="ORF">K470DRAFT_271112</name>
</gene>
<dbReference type="PANTHER" id="PTHR44111:SF1">
    <property type="entry name" value="ELONGATOR COMPLEX PROTEIN 2"/>
    <property type="match status" value="1"/>
</dbReference>
<dbReference type="PROSITE" id="PS50294">
    <property type="entry name" value="WD_REPEATS_REGION"/>
    <property type="match status" value="1"/>
</dbReference>
<keyword evidence="12" id="KW-1185">Reference proteome</keyword>
<dbReference type="AlphaFoldDB" id="A0A6A7BXC3"/>
<dbReference type="SMART" id="SM00320">
    <property type="entry name" value="WD40"/>
    <property type="match status" value="11"/>
</dbReference>
<name>A0A6A7BXC3_9PEZI</name>
<dbReference type="Pfam" id="PF00400">
    <property type="entry name" value="WD40"/>
    <property type="match status" value="7"/>
</dbReference>
<evidence type="ECO:0000256" key="9">
    <source>
        <dbReference type="ARBA" id="ARBA00023242"/>
    </source>
</evidence>
<dbReference type="Gene3D" id="2.130.10.10">
    <property type="entry name" value="YVTN repeat-like/Quinoprotein amine dehydrogenase"/>
    <property type="match status" value="4"/>
</dbReference>
<dbReference type="GO" id="GO:0033588">
    <property type="term" value="C:elongator holoenzyme complex"/>
    <property type="evidence" value="ECO:0007669"/>
    <property type="project" value="InterPro"/>
</dbReference>
<dbReference type="SUPFAM" id="SSF50998">
    <property type="entry name" value="Quinoprotein alcohol dehydrogenase-like"/>
    <property type="match status" value="1"/>
</dbReference>
<keyword evidence="7 10" id="KW-0853">WD repeat</keyword>
<dbReference type="GO" id="GO:0005737">
    <property type="term" value="C:cytoplasm"/>
    <property type="evidence" value="ECO:0007669"/>
    <property type="project" value="UniProtKB-SubCell"/>
</dbReference>
<evidence type="ECO:0000256" key="1">
    <source>
        <dbReference type="ARBA" id="ARBA00004123"/>
    </source>
</evidence>
<keyword evidence="6" id="KW-0963">Cytoplasm</keyword>
<evidence type="ECO:0000256" key="8">
    <source>
        <dbReference type="ARBA" id="ARBA00022737"/>
    </source>
</evidence>
<evidence type="ECO:0000313" key="11">
    <source>
        <dbReference type="EMBL" id="KAF2860016.1"/>
    </source>
</evidence>
<dbReference type="InterPro" id="IPR037289">
    <property type="entry name" value="Elp2"/>
</dbReference>
<dbReference type="PANTHER" id="PTHR44111">
    <property type="entry name" value="ELONGATOR COMPLEX PROTEIN 2"/>
    <property type="match status" value="1"/>
</dbReference>
<evidence type="ECO:0000256" key="6">
    <source>
        <dbReference type="ARBA" id="ARBA00022490"/>
    </source>
</evidence>
<protein>
    <recommendedName>
        <fullName evidence="5">Elongator complex protein 2</fullName>
    </recommendedName>
</protein>
<comment type="subcellular location">
    <subcellularLocation>
        <location evidence="2">Cytoplasm</location>
    </subcellularLocation>
    <subcellularLocation>
        <location evidence="1">Nucleus</location>
    </subcellularLocation>
</comment>
<feature type="repeat" description="WD" evidence="10">
    <location>
        <begin position="47"/>
        <end position="92"/>
    </location>
</feature>
<dbReference type="GO" id="GO:0005634">
    <property type="term" value="C:nucleus"/>
    <property type="evidence" value="ECO:0007669"/>
    <property type="project" value="UniProtKB-SubCell"/>
</dbReference>
<comment type="pathway">
    <text evidence="3">tRNA modification; 5-methoxycarbonylmethyl-2-thiouridine-tRNA biosynthesis.</text>
</comment>
<feature type="repeat" description="WD" evidence="10">
    <location>
        <begin position="255"/>
        <end position="298"/>
    </location>
</feature>
<dbReference type="FunFam" id="2.130.10.10:FF:000400">
    <property type="entry name" value="Elongator acetyltransferase complex subunit 2"/>
    <property type="match status" value="1"/>
</dbReference>
<evidence type="ECO:0000256" key="3">
    <source>
        <dbReference type="ARBA" id="ARBA00005043"/>
    </source>
</evidence>
<feature type="repeat" description="WD" evidence="10">
    <location>
        <begin position="611"/>
        <end position="654"/>
    </location>
</feature>